<dbReference type="AlphaFoldDB" id="A0A8H6WC08"/>
<comment type="caution">
    <text evidence="4">The sequence shown here is derived from an EMBL/GenBank/DDBJ whole genome shotgun (WGS) entry which is preliminary data.</text>
</comment>
<evidence type="ECO:0000256" key="2">
    <source>
        <dbReference type="SAM" id="MobiDB-lite"/>
    </source>
</evidence>
<accession>A0A8H6WC08</accession>
<sequence length="584" mass="64994">MKPIASLKCVLPICFSFFCLNMNEWGMSFRPEYLKIARMVQESNVRRVLCLTATATPPVVEDMRRAFQIDESSVFQTPVYRPNLHLRVEAAETLYQKVDILVPLLKTRTGPAIVYVTLQKHTDDVASALEARGLKDVLRYHAGLPQDERKRIQASDCMPLLIHIHRYQDTFMAGQSYIVVATIAFGMGIDKADIRQESAFLLSTSTCPRRSKIILKKSAVRVVTACRRLVFCSCLRRLDIPALQGFCCGDTCAKRDVELWLHTVTSQAPASDGTLSFNLYEQSKLYDIRSNVLNLLYAQLELDFGYIRAVTPFYSIYEISPRDSTGRSTILNDQSTEAAHIRSFWRVKREKFEINVVDAAARINIDRSLLANKIMRWELDGHIQTRPSQVRARFLVLKPFPTAKEELAAITDEIYAGIAKLQEVIKFATEDDCLSSGLSVYFGGENTVPEDGCGTCTFCMKGQGVDFKPKTTDQVDEAKIAAILAACGERDDPRLLARMAFGITSPRLTALKCSTGHALFGSMGDCDFNALIAAFDAECAKVDYENQAIVVPSTSQKRTYSQTTGGRGGSGASKRARGGRGGRR</sequence>
<proteinExistence type="inferred from homology"/>
<dbReference type="Gene3D" id="1.10.10.10">
    <property type="entry name" value="Winged helix-like DNA-binding domain superfamily/Winged helix DNA-binding domain"/>
    <property type="match status" value="1"/>
</dbReference>
<dbReference type="PANTHER" id="PTHR13710:SF120">
    <property type="entry name" value="BIFUNCTIONAL 3'-5' EXONUCLEASE_ATP-DEPENDENT HELICASE WRN"/>
    <property type="match status" value="1"/>
</dbReference>
<evidence type="ECO:0000256" key="1">
    <source>
        <dbReference type="ARBA" id="ARBA00005446"/>
    </source>
</evidence>
<reference evidence="4" key="1">
    <citation type="submission" date="2020-05" db="EMBL/GenBank/DDBJ databases">
        <title>Mycena genomes resolve the evolution of fungal bioluminescence.</title>
        <authorList>
            <person name="Tsai I.J."/>
        </authorList>
    </citation>
    <scope>NUCLEOTIDE SEQUENCE</scope>
    <source>
        <strain evidence="4">110903Hualien_Pintung</strain>
    </source>
</reference>
<protein>
    <recommendedName>
        <fullName evidence="6">Helicase C-terminal domain-containing protein</fullName>
    </recommendedName>
</protein>
<organism evidence="4 5">
    <name type="scientific">Mycena chlorophos</name>
    <name type="common">Agaric fungus</name>
    <name type="synonym">Agaricus chlorophos</name>
    <dbReference type="NCBI Taxonomy" id="658473"/>
    <lineage>
        <taxon>Eukaryota</taxon>
        <taxon>Fungi</taxon>
        <taxon>Dikarya</taxon>
        <taxon>Basidiomycota</taxon>
        <taxon>Agaricomycotina</taxon>
        <taxon>Agaricomycetes</taxon>
        <taxon>Agaricomycetidae</taxon>
        <taxon>Agaricales</taxon>
        <taxon>Marasmiineae</taxon>
        <taxon>Mycenaceae</taxon>
        <taxon>Mycena</taxon>
    </lineage>
</organism>
<dbReference type="GO" id="GO:0009378">
    <property type="term" value="F:four-way junction helicase activity"/>
    <property type="evidence" value="ECO:0007669"/>
    <property type="project" value="TreeGrafter"/>
</dbReference>
<dbReference type="GO" id="GO:0005634">
    <property type="term" value="C:nucleus"/>
    <property type="evidence" value="ECO:0007669"/>
    <property type="project" value="TreeGrafter"/>
</dbReference>
<evidence type="ECO:0000313" key="4">
    <source>
        <dbReference type="EMBL" id="KAF7310846.1"/>
    </source>
</evidence>
<dbReference type="InterPro" id="IPR027417">
    <property type="entry name" value="P-loop_NTPase"/>
</dbReference>
<dbReference type="PANTHER" id="PTHR13710">
    <property type="entry name" value="DNA HELICASE RECQ FAMILY MEMBER"/>
    <property type="match status" value="1"/>
</dbReference>
<feature type="compositionally biased region" description="Basic residues" evidence="2">
    <location>
        <begin position="574"/>
        <end position="584"/>
    </location>
</feature>
<dbReference type="GO" id="GO:0005694">
    <property type="term" value="C:chromosome"/>
    <property type="evidence" value="ECO:0007669"/>
    <property type="project" value="TreeGrafter"/>
</dbReference>
<dbReference type="GO" id="GO:0000724">
    <property type="term" value="P:double-strand break repair via homologous recombination"/>
    <property type="evidence" value="ECO:0007669"/>
    <property type="project" value="TreeGrafter"/>
</dbReference>
<feature type="signal peptide" evidence="3">
    <location>
        <begin position="1"/>
        <end position="16"/>
    </location>
</feature>
<feature type="compositionally biased region" description="Polar residues" evidence="2">
    <location>
        <begin position="554"/>
        <end position="564"/>
    </location>
</feature>
<keyword evidence="3" id="KW-0732">Signal</keyword>
<dbReference type="GO" id="GO:0005737">
    <property type="term" value="C:cytoplasm"/>
    <property type="evidence" value="ECO:0007669"/>
    <property type="project" value="TreeGrafter"/>
</dbReference>
<keyword evidence="5" id="KW-1185">Reference proteome</keyword>
<comment type="similarity">
    <text evidence="1">Belongs to the helicase family. RecQ subfamily.</text>
</comment>
<dbReference type="InterPro" id="IPR036388">
    <property type="entry name" value="WH-like_DNA-bd_sf"/>
</dbReference>
<feature type="chain" id="PRO_5034899654" description="Helicase C-terminal domain-containing protein" evidence="3">
    <location>
        <begin position="17"/>
        <end position="584"/>
    </location>
</feature>
<dbReference type="Gene3D" id="3.40.50.300">
    <property type="entry name" value="P-loop containing nucleotide triphosphate hydrolases"/>
    <property type="match status" value="2"/>
</dbReference>
<dbReference type="OrthoDB" id="2507344at2759"/>
<dbReference type="SUPFAM" id="SSF52540">
    <property type="entry name" value="P-loop containing nucleoside triphosphate hydrolases"/>
    <property type="match status" value="1"/>
</dbReference>
<evidence type="ECO:0000256" key="3">
    <source>
        <dbReference type="SAM" id="SignalP"/>
    </source>
</evidence>
<gene>
    <name evidence="4" type="ORF">HMN09_00627600</name>
</gene>
<dbReference type="GO" id="GO:0043138">
    <property type="term" value="F:3'-5' DNA helicase activity"/>
    <property type="evidence" value="ECO:0007669"/>
    <property type="project" value="TreeGrafter"/>
</dbReference>
<dbReference type="Proteomes" id="UP000613580">
    <property type="component" value="Unassembled WGS sequence"/>
</dbReference>
<dbReference type="EMBL" id="JACAZE010000007">
    <property type="protein sequence ID" value="KAF7310846.1"/>
    <property type="molecule type" value="Genomic_DNA"/>
</dbReference>
<evidence type="ECO:0000313" key="5">
    <source>
        <dbReference type="Proteomes" id="UP000613580"/>
    </source>
</evidence>
<feature type="region of interest" description="Disordered" evidence="2">
    <location>
        <begin position="554"/>
        <end position="584"/>
    </location>
</feature>
<name>A0A8H6WC08_MYCCL</name>
<evidence type="ECO:0008006" key="6">
    <source>
        <dbReference type="Google" id="ProtNLM"/>
    </source>
</evidence>